<evidence type="ECO:0000256" key="3">
    <source>
        <dbReference type="ARBA" id="ARBA00022475"/>
    </source>
</evidence>
<dbReference type="Pfam" id="PF07690">
    <property type="entry name" value="MFS_1"/>
    <property type="match status" value="1"/>
</dbReference>
<keyword evidence="6 7" id="KW-0472">Membrane</keyword>
<evidence type="ECO:0000256" key="5">
    <source>
        <dbReference type="ARBA" id="ARBA00022989"/>
    </source>
</evidence>
<protein>
    <submittedName>
        <fullName evidence="9">MFS transporter</fullName>
    </submittedName>
</protein>
<evidence type="ECO:0000256" key="7">
    <source>
        <dbReference type="SAM" id="Phobius"/>
    </source>
</evidence>
<gene>
    <name evidence="9" type="ORF">RIF23_20430</name>
</gene>
<dbReference type="RefSeq" id="WP_310914256.1">
    <property type="nucleotide sequence ID" value="NZ_JAVLVT010000021.1"/>
</dbReference>
<dbReference type="EMBL" id="JAVLVT010000021">
    <property type="protein sequence ID" value="MDS1272657.1"/>
    <property type="molecule type" value="Genomic_DNA"/>
</dbReference>
<dbReference type="InterPro" id="IPR020846">
    <property type="entry name" value="MFS_dom"/>
</dbReference>
<evidence type="ECO:0000313" key="10">
    <source>
        <dbReference type="Proteomes" id="UP001250214"/>
    </source>
</evidence>
<evidence type="ECO:0000256" key="4">
    <source>
        <dbReference type="ARBA" id="ARBA00022692"/>
    </source>
</evidence>
<name>A0ABU2HCD0_9ACTN</name>
<dbReference type="PANTHER" id="PTHR42718">
    <property type="entry name" value="MAJOR FACILITATOR SUPERFAMILY MULTIDRUG TRANSPORTER MFSC"/>
    <property type="match status" value="1"/>
</dbReference>
<dbReference type="SUPFAM" id="SSF103473">
    <property type="entry name" value="MFS general substrate transporter"/>
    <property type="match status" value="1"/>
</dbReference>
<evidence type="ECO:0000256" key="1">
    <source>
        <dbReference type="ARBA" id="ARBA00004651"/>
    </source>
</evidence>
<dbReference type="InterPro" id="IPR036259">
    <property type="entry name" value="MFS_trans_sf"/>
</dbReference>
<accession>A0ABU2HCD0</accession>
<keyword evidence="2" id="KW-0813">Transport</keyword>
<proteinExistence type="predicted"/>
<feature type="transmembrane region" description="Helical" evidence="7">
    <location>
        <begin position="25"/>
        <end position="46"/>
    </location>
</feature>
<keyword evidence="5 7" id="KW-1133">Transmembrane helix</keyword>
<comment type="caution">
    <text evidence="9">The sequence shown here is derived from an EMBL/GenBank/DDBJ whole genome shotgun (WGS) entry which is preliminary data.</text>
</comment>
<dbReference type="Gene3D" id="1.20.1720.10">
    <property type="entry name" value="Multidrug resistance protein D"/>
    <property type="match status" value="1"/>
</dbReference>
<dbReference type="InterPro" id="IPR011701">
    <property type="entry name" value="MFS"/>
</dbReference>
<dbReference type="PANTHER" id="PTHR42718:SF47">
    <property type="entry name" value="METHYL VIOLOGEN RESISTANCE PROTEIN SMVA"/>
    <property type="match status" value="1"/>
</dbReference>
<evidence type="ECO:0000313" key="9">
    <source>
        <dbReference type="EMBL" id="MDS1272657.1"/>
    </source>
</evidence>
<comment type="subcellular location">
    <subcellularLocation>
        <location evidence="1">Cell membrane</location>
        <topology evidence="1">Multi-pass membrane protein</topology>
    </subcellularLocation>
</comment>
<keyword evidence="3" id="KW-1003">Cell membrane</keyword>
<keyword evidence="4 7" id="KW-0812">Transmembrane</keyword>
<sequence>MAIGVSLFGLASFVAAFSPNPETLIVMRGLLGAAGATLMPASYAIMRTTFRDRKQLTVAIAVQMSAFTAGMALGTPMAGLLLEFFWWGAVFLVNVPVAALTLTMAPLLPEPRDETARPLDLWSVALSLGGIIAVIFGL</sequence>
<reference evidence="10" key="1">
    <citation type="submission" date="2023-07" db="EMBL/GenBank/DDBJ databases">
        <title>Novel species in the genus Lipingzhangella isolated from Sambhar Salt Lake.</title>
        <authorList>
            <person name="Jiya N."/>
            <person name="Kajale S."/>
            <person name="Sharma A."/>
        </authorList>
    </citation>
    <scope>NUCLEOTIDE SEQUENCE [LARGE SCALE GENOMIC DNA]</scope>
    <source>
        <strain evidence="10">LS1_29</strain>
    </source>
</reference>
<evidence type="ECO:0000256" key="2">
    <source>
        <dbReference type="ARBA" id="ARBA00022448"/>
    </source>
</evidence>
<evidence type="ECO:0000256" key="6">
    <source>
        <dbReference type="ARBA" id="ARBA00023136"/>
    </source>
</evidence>
<organism evidence="9 10">
    <name type="scientific">Lipingzhangella rawalii</name>
    <dbReference type="NCBI Taxonomy" id="2055835"/>
    <lineage>
        <taxon>Bacteria</taxon>
        <taxon>Bacillati</taxon>
        <taxon>Actinomycetota</taxon>
        <taxon>Actinomycetes</taxon>
        <taxon>Streptosporangiales</taxon>
        <taxon>Nocardiopsidaceae</taxon>
        <taxon>Lipingzhangella</taxon>
    </lineage>
</organism>
<feature type="domain" description="Major facilitator superfamily (MFS) profile" evidence="8">
    <location>
        <begin position="1"/>
        <end position="138"/>
    </location>
</feature>
<keyword evidence="10" id="KW-1185">Reference proteome</keyword>
<feature type="transmembrane region" description="Helical" evidence="7">
    <location>
        <begin position="84"/>
        <end position="107"/>
    </location>
</feature>
<evidence type="ECO:0000259" key="8">
    <source>
        <dbReference type="PROSITE" id="PS50850"/>
    </source>
</evidence>
<dbReference type="PROSITE" id="PS50850">
    <property type="entry name" value="MFS"/>
    <property type="match status" value="1"/>
</dbReference>
<feature type="transmembrane region" description="Helical" evidence="7">
    <location>
        <begin position="58"/>
        <end position="78"/>
    </location>
</feature>
<dbReference type="Proteomes" id="UP001250214">
    <property type="component" value="Unassembled WGS sequence"/>
</dbReference>
<feature type="transmembrane region" description="Helical" evidence="7">
    <location>
        <begin position="119"/>
        <end position="137"/>
    </location>
</feature>